<dbReference type="CDD" id="cd04492">
    <property type="entry name" value="YhaM_OBF_like"/>
    <property type="match status" value="1"/>
</dbReference>
<dbReference type="CDD" id="cd00077">
    <property type="entry name" value="HDc"/>
    <property type="match status" value="1"/>
</dbReference>
<dbReference type="PANTHER" id="PTHR37294:SF1">
    <property type="entry name" value="3'-5' EXORIBONUCLEASE YHAM"/>
    <property type="match status" value="1"/>
</dbReference>
<dbReference type="PANTHER" id="PTHR37294">
    <property type="entry name" value="3'-5' EXORIBONUCLEASE YHAM"/>
    <property type="match status" value="1"/>
</dbReference>
<gene>
    <name evidence="4" type="ORF">ACK2TP_14405</name>
</gene>
<dbReference type="InterPro" id="IPR004365">
    <property type="entry name" value="NA-bd_OB_tRNA"/>
</dbReference>
<feature type="domain" description="HD/PDEase" evidence="3">
    <location>
        <begin position="160"/>
        <end position="294"/>
    </location>
</feature>
<keyword evidence="5" id="KW-1185">Reference proteome</keyword>
<evidence type="ECO:0000259" key="3">
    <source>
        <dbReference type="SMART" id="SM00471"/>
    </source>
</evidence>
<feature type="region of interest" description="Disordered" evidence="2">
    <location>
        <begin position="330"/>
        <end position="395"/>
    </location>
</feature>
<sequence length="404" mass="44451">MKDFFIHDAARHENAVITSYFLLASLSAREKKGGGQYLALTLADRTGSFDARMWEDFAEVLDNCSAGCYVKVQGRVERYNGRFQLSLQRMRNAAESEVDAGDFQPTSQYDVDVLWEELTGYVDAFANPYLQALVRAFLNDPELGPAFREAPAAKMLHHAWLGGLLEHVVFLVRLCLRVAPQYPDEVDPDLLVTAAILHDMGKVRELAWKRSFTYTTEGQLLGHITIGIGLVRDKAAAIPGFPDRLRVLVEHLILSHHGRFEFGSPKLPMTPEAVVFSALDDLEAKMQNMRAEFAKAVEAGRAADEVTDYSRSMERALLNSRAYLAGDPAARTAPAVEPELEAAQEGQVQPIEEEPAPCAEEGAAPPLDELPTPVHEGTAVADSTTEDPLQAATSEELITLFGAR</sequence>
<dbReference type="Gene3D" id="2.40.50.140">
    <property type="entry name" value="Nucleic acid-binding proteins"/>
    <property type="match status" value="1"/>
</dbReference>
<accession>A0ABW9KR19</accession>
<dbReference type="InterPro" id="IPR003607">
    <property type="entry name" value="HD/PDEase_dom"/>
</dbReference>
<dbReference type="EMBL" id="JBJYXY010000001">
    <property type="protein sequence ID" value="MFN2976959.1"/>
    <property type="molecule type" value="Genomic_DNA"/>
</dbReference>
<organism evidence="4 5">
    <name type="scientific">Terriglobus aquaticus</name>
    <dbReference type="NCBI Taxonomy" id="940139"/>
    <lineage>
        <taxon>Bacteria</taxon>
        <taxon>Pseudomonadati</taxon>
        <taxon>Acidobacteriota</taxon>
        <taxon>Terriglobia</taxon>
        <taxon>Terriglobales</taxon>
        <taxon>Acidobacteriaceae</taxon>
        <taxon>Terriglobus</taxon>
    </lineage>
</organism>
<dbReference type="InterPro" id="IPR012340">
    <property type="entry name" value="NA-bd_OB-fold"/>
</dbReference>
<dbReference type="SUPFAM" id="SSF50249">
    <property type="entry name" value="Nucleic acid-binding proteins"/>
    <property type="match status" value="1"/>
</dbReference>
<comment type="caution">
    <text evidence="4">The sequence shown here is derived from an EMBL/GenBank/DDBJ whole genome shotgun (WGS) entry which is preliminary data.</text>
</comment>
<name>A0ABW9KR19_9BACT</name>
<feature type="compositionally biased region" description="Low complexity" evidence="2">
    <location>
        <begin position="356"/>
        <end position="366"/>
    </location>
</feature>
<dbReference type="InterPro" id="IPR050798">
    <property type="entry name" value="YhaM_exoribonuc/phosphodiest"/>
</dbReference>
<keyword evidence="1" id="KW-0378">Hydrolase</keyword>
<dbReference type="Pfam" id="PF01336">
    <property type="entry name" value="tRNA_anti-codon"/>
    <property type="match status" value="1"/>
</dbReference>
<evidence type="ECO:0000256" key="1">
    <source>
        <dbReference type="ARBA" id="ARBA00022801"/>
    </source>
</evidence>
<evidence type="ECO:0000313" key="5">
    <source>
        <dbReference type="Proteomes" id="UP001634747"/>
    </source>
</evidence>
<reference evidence="4 5" key="1">
    <citation type="submission" date="2024-12" db="EMBL/GenBank/DDBJ databases">
        <authorList>
            <person name="Lee Y."/>
        </authorList>
    </citation>
    <scope>NUCLEOTIDE SEQUENCE [LARGE SCALE GENOMIC DNA]</scope>
    <source>
        <strain evidence="4 5">03SUJ4</strain>
    </source>
</reference>
<dbReference type="SUPFAM" id="SSF109604">
    <property type="entry name" value="HD-domain/PDEase-like"/>
    <property type="match status" value="1"/>
</dbReference>
<dbReference type="InterPro" id="IPR006674">
    <property type="entry name" value="HD_domain"/>
</dbReference>
<feature type="compositionally biased region" description="Polar residues" evidence="2">
    <location>
        <begin position="381"/>
        <end position="393"/>
    </location>
</feature>
<evidence type="ECO:0000313" key="4">
    <source>
        <dbReference type="EMBL" id="MFN2976959.1"/>
    </source>
</evidence>
<evidence type="ECO:0000256" key="2">
    <source>
        <dbReference type="SAM" id="MobiDB-lite"/>
    </source>
</evidence>
<proteinExistence type="predicted"/>
<dbReference type="Proteomes" id="UP001634747">
    <property type="component" value="Unassembled WGS sequence"/>
</dbReference>
<dbReference type="Gene3D" id="1.10.3210.10">
    <property type="entry name" value="Hypothetical protein af1432"/>
    <property type="match status" value="1"/>
</dbReference>
<protein>
    <submittedName>
        <fullName evidence="4">3'-5' exoribonuclease YhaM family protein</fullName>
    </submittedName>
</protein>
<dbReference type="Pfam" id="PF01966">
    <property type="entry name" value="HD"/>
    <property type="match status" value="1"/>
</dbReference>
<dbReference type="RefSeq" id="WP_263414863.1">
    <property type="nucleotide sequence ID" value="NZ_BAABBH010000001.1"/>
</dbReference>
<dbReference type="SMART" id="SM00471">
    <property type="entry name" value="HDc"/>
    <property type="match status" value="1"/>
</dbReference>